<evidence type="ECO:0000256" key="2">
    <source>
        <dbReference type="ARBA" id="ARBA00022679"/>
    </source>
</evidence>
<dbReference type="InterPro" id="IPR038286">
    <property type="entry name" value="IPK_sf"/>
</dbReference>
<dbReference type="InterPro" id="IPR005522">
    <property type="entry name" value="IPK"/>
</dbReference>
<dbReference type="GO" id="GO:0005524">
    <property type="term" value="F:ATP binding"/>
    <property type="evidence" value="ECO:0007669"/>
    <property type="project" value="UniProtKB-KW"/>
</dbReference>
<evidence type="ECO:0000313" key="10">
    <source>
        <dbReference type="EMBL" id="KAI6659737.1"/>
    </source>
</evidence>
<dbReference type="GO" id="GO:0005737">
    <property type="term" value="C:cytoplasm"/>
    <property type="evidence" value="ECO:0007669"/>
    <property type="project" value="TreeGrafter"/>
</dbReference>
<evidence type="ECO:0000313" key="11">
    <source>
        <dbReference type="Proteomes" id="UP001165289"/>
    </source>
</evidence>
<protein>
    <recommendedName>
        <fullName evidence="8">Kinase</fullName>
        <ecNumber evidence="8">2.7.-.-</ecNumber>
    </recommendedName>
</protein>
<evidence type="ECO:0000256" key="4">
    <source>
        <dbReference type="ARBA" id="ARBA00022777"/>
    </source>
</evidence>
<evidence type="ECO:0000256" key="6">
    <source>
        <dbReference type="ARBA" id="ARBA00036164"/>
    </source>
</evidence>
<keyword evidence="3" id="KW-0547">Nucleotide-binding</keyword>
<dbReference type="Gene3D" id="3.30.470.160">
    <property type="entry name" value="Inositol polyphosphate kinase"/>
    <property type="match status" value="2"/>
</dbReference>
<accession>A0AAV7KEG5</accession>
<evidence type="ECO:0000256" key="8">
    <source>
        <dbReference type="RuleBase" id="RU363090"/>
    </source>
</evidence>
<keyword evidence="4 8" id="KW-0418">Kinase</keyword>
<evidence type="ECO:0000256" key="3">
    <source>
        <dbReference type="ARBA" id="ARBA00022741"/>
    </source>
</evidence>
<dbReference type="PANTHER" id="PTHR12400:SF51">
    <property type="entry name" value="INOSITOL POLYPHOSPHATE MULTIKINASE"/>
    <property type="match status" value="1"/>
</dbReference>
<dbReference type="PANTHER" id="PTHR12400">
    <property type="entry name" value="INOSITOL POLYPHOSPHATE KINASE"/>
    <property type="match status" value="1"/>
</dbReference>
<keyword evidence="5" id="KW-0067">ATP-binding</keyword>
<dbReference type="SUPFAM" id="SSF56104">
    <property type="entry name" value="SAICAR synthase-like"/>
    <property type="match status" value="2"/>
</dbReference>
<keyword evidence="11" id="KW-1185">Reference proteome</keyword>
<organism evidence="10 11">
    <name type="scientific">Oopsacas minuta</name>
    <dbReference type="NCBI Taxonomy" id="111878"/>
    <lineage>
        <taxon>Eukaryota</taxon>
        <taxon>Metazoa</taxon>
        <taxon>Porifera</taxon>
        <taxon>Hexactinellida</taxon>
        <taxon>Hexasterophora</taxon>
        <taxon>Lyssacinosida</taxon>
        <taxon>Leucopsacidae</taxon>
        <taxon>Oopsacas</taxon>
    </lineage>
</organism>
<comment type="catalytic activity">
    <reaction evidence="6">
        <text>1D-myo-inositol 1,4,5-trisphosphate + 2 ATP = 1D-myo-inositol 1,3,4,5,6-pentakisphosphate + 2 ADP + 2 H(+)</text>
        <dbReference type="Rhea" id="RHEA:32359"/>
        <dbReference type="ChEBI" id="CHEBI:15378"/>
        <dbReference type="ChEBI" id="CHEBI:30616"/>
        <dbReference type="ChEBI" id="CHEBI:57733"/>
        <dbReference type="ChEBI" id="CHEBI:203600"/>
        <dbReference type="ChEBI" id="CHEBI:456216"/>
        <dbReference type="EC" id="2.7.1.151"/>
    </reaction>
</comment>
<sequence>MAANIYGPRNVSEMLSQLENGSNTNLSQEALRLLSCIPEGYIPLPHQIAGHRHTNGKEGLLRNIHKPQILLKPLVVKEIQFYQYLQSADASQDVVNIRKFVPNFHGIVQLNESHGSADYLALEDCVFPFTKASIVDLKIGKKFYDKGTDESKVLRTRVKYTVLEAAGFQIVGMRVFQPSLNEFKFYNIKFGQGLSDYDSANKGMLDFLDNGTEIRYDLVPSIIKKVTEIKNWFAAQTTFKLFATSILLIYEGSQTPGVDRSRVDIRLVDFAHTTLATEAECDPNSYQMAERSNTSPLLISSSGSDSETFPFPELTPLEAPPQIDPPEKNKKVQDMLSLVDQYCDTDGLSSEAIALLGAIPDGYTPVPHQMGGHKHVNGKPGFLRKIGTPEFLYKPVQPFPKGIRELNFYNFLQTPELTSEVLQLKKFLPKFYGTQIIPPKTSDGVISEYFRLEDCAHPFKKPSILDLKIGKKVCEQGSAENKIIRSVEKYPVQDSIGFRIVGMRVYKTLTDDYKYYNRCYGMTRLDKESVHQGMLDFLDNGTEIRYDLVPSIIEKVTEIKNWFAAQTTFKLFATSILLIYEGSQTPGVDRSRVDIRLVDFAHAYFSSEVMDLGPNCEFGAKQVLEHFRIIKESQF</sequence>
<evidence type="ECO:0000256" key="1">
    <source>
        <dbReference type="ARBA" id="ARBA00007374"/>
    </source>
</evidence>
<dbReference type="GO" id="GO:0005634">
    <property type="term" value="C:nucleus"/>
    <property type="evidence" value="ECO:0007669"/>
    <property type="project" value="TreeGrafter"/>
</dbReference>
<comment type="caution">
    <text evidence="10">The sequence shown here is derived from an EMBL/GenBank/DDBJ whole genome shotgun (WGS) entry which is preliminary data.</text>
</comment>
<dbReference type="AlphaFoldDB" id="A0AAV7KEG5"/>
<evidence type="ECO:0000256" key="9">
    <source>
        <dbReference type="SAM" id="MobiDB-lite"/>
    </source>
</evidence>
<dbReference type="EC" id="2.7.-.-" evidence="8"/>
<dbReference type="GO" id="GO:0008440">
    <property type="term" value="F:inositol-1,4,5-trisphosphate 3-kinase activity"/>
    <property type="evidence" value="ECO:0007669"/>
    <property type="project" value="TreeGrafter"/>
</dbReference>
<proteinExistence type="inferred from homology"/>
<keyword evidence="2 8" id="KW-0808">Transferase</keyword>
<comment type="catalytic activity">
    <reaction evidence="7">
        <text>1D-myo-inositol 1,3,4,6-tetrakisphosphate + ATP = 1D-myo-inositol 1,3,4,5,6-pentakisphosphate + ADP + H(+)</text>
        <dbReference type="Rhea" id="RHEA:12717"/>
        <dbReference type="ChEBI" id="CHEBI:15378"/>
        <dbReference type="ChEBI" id="CHEBI:30616"/>
        <dbReference type="ChEBI" id="CHEBI:57660"/>
        <dbReference type="ChEBI" id="CHEBI:57733"/>
        <dbReference type="ChEBI" id="CHEBI:456216"/>
        <dbReference type="EC" id="2.7.1.140"/>
    </reaction>
</comment>
<dbReference type="GO" id="GO:0032958">
    <property type="term" value="P:inositol phosphate biosynthetic process"/>
    <property type="evidence" value="ECO:0007669"/>
    <property type="project" value="InterPro"/>
</dbReference>
<evidence type="ECO:0000256" key="5">
    <source>
        <dbReference type="ARBA" id="ARBA00022840"/>
    </source>
</evidence>
<dbReference type="Pfam" id="PF03770">
    <property type="entry name" value="IPK"/>
    <property type="match status" value="2"/>
</dbReference>
<dbReference type="EMBL" id="JAKMXF010000051">
    <property type="protein sequence ID" value="KAI6659737.1"/>
    <property type="molecule type" value="Genomic_DNA"/>
</dbReference>
<dbReference type="GO" id="GO:0051765">
    <property type="term" value="F:inositol tetrakisphosphate kinase activity"/>
    <property type="evidence" value="ECO:0007669"/>
    <property type="project" value="TreeGrafter"/>
</dbReference>
<comment type="similarity">
    <text evidence="1 8">Belongs to the inositol phosphokinase (IPK) family.</text>
</comment>
<evidence type="ECO:0000256" key="7">
    <source>
        <dbReference type="ARBA" id="ARBA00036525"/>
    </source>
</evidence>
<dbReference type="Proteomes" id="UP001165289">
    <property type="component" value="Unassembled WGS sequence"/>
</dbReference>
<reference evidence="10 11" key="1">
    <citation type="journal article" date="2023" name="BMC Biol.">
        <title>The compact genome of the sponge Oopsacas minuta (Hexactinellida) is lacking key metazoan core genes.</title>
        <authorList>
            <person name="Santini S."/>
            <person name="Schenkelaars Q."/>
            <person name="Jourda C."/>
            <person name="Duchesne M."/>
            <person name="Belahbib H."/>
            <person name="Rocher C."/>
            <person name="Selva M."/>
            <person name="Riesgo A."/>
            <person name="Vervoort M."/>
            <person name="Leys S.P."/>
            <person name="Kodjabachian L."/>
            <person name="Le Bivic A."/>
            <person name="Borchiellini C."/>
            <person name="Claverie J.M."/>
            <person name="Renard E."/>
        </authorList>
    </citation>
    <scope>NUCLEOTIDE SEQUENCE [LARGE SCALE GENOMIC DNA]</scope>
    <source>
        <strain evidence="10">SPO-2</strain>
    </source>
</reference>
<gene>
    <name evidence="10" type="ORF">LOD99_10670</name>
</gene>
<name>A0AAV7KEG5_9METZ</name>
<feature type="region of interest" description="Disordered" evidence="9">
    <location>
        <begin position="302"/>
        <end position="328"/>
    </location>
</feature>